<dbReference type="InterPro" id="IPR036047">
    <property type="entry name" value="F-box-like_dom_sf"/>
</dbReference>
<feature type="domain" description="F-box" evidence="1">
    <location>
        <begin position="68"/>
        <end position="92"/>
    </location>
</feature>
<reference evidence="2 3" key="1">
    <citation type="journal article" date="2018" name="PLoS Genet.">
        <title>Population sequencing reveals clonal diversity and ancestral inbreeding in the grapevine cultivar Chardonnay.</title>
        <authorList>
            <person name="Roach M.J."/>
            <person name="Johnson D.L."/>
            <person name="Bohlmann J."/>
            <person name="van Vuuren H.J."/>
            <person name="Jones S.J."/>
            <person name="Pretorius I.S."/>
            <person name="Schmidt S.A."/>
            <person name="Borneman A.R."/>
        </authorList>
    </citation>
    <scope>NUCLEOTIDE SEQUENCE [LARGE SCALE GENOMIC DNA]</scope>
    <source>
        <strain evidence="3">cv. Chardonnay</strain>
        <tissue evidence="2">Leaf</tissue>
    </source>
</reference>
<accession>A0A438BTE3</accession>
<dbReference type="Pfam" id="PF00646">
    <property type="entry name" value="F-box"/>
    <property type="match status" value="1"/>
</dbReference>
<dbReference type="PANTHER" id="PTHR31672">
    <property type="entry name" value="BNACNNG10540D PROTEIN"/>
    <property type="match status" value="1"/>
</dbReference>
<evidence type="ECO:0000259" key="1">
    <source>
        <dbReference type="Pfam" id="PF00646"/>
    </source>
</evidence>
<proteinExistence type="predicted"/>
<sequence>MNPDLDEDGGCFLEGFRYCTRRKHECRVLLQILFCFIEIQNKDVTHFYAANPQSGNPVNWELEKWTMLPVKSLLICKSVSKRWRRLICSPDFVLSQLRWSRENPSLIFFLRYENELIKISGEVFERIPLPFGQRPNNCDMICSFNGFICLTNYIGRNHNILIWNPATQEVQLLPTTTLSKKPPKIGVAYGPGTYKLFRIFYPASKSQPGYCECECRKDRTVAGSILAVDMEENFRKISLPEEVSRNLSLVDLEGCLSLISIHVEANRFDLWVLQDYKNEAIWFRKCSEDMPILEIGYVFSVVAQKNEILFMLVERYFVYNIGSRTWRELDWGDVLRRKYPTAFAFTESLLPCTGTIGT</sequence>
<name>A0A438BTE3_VITVI</name>
<evidence type="ECO:0000313" key="3">
    <source>
        <dbReference type="Proteomes" id="UP000288805"/>
    </source>
</evidence>
<dbReference type="AlphaFoldDB" id="A0A438BTE3"/>
<organism evidence="2 3">
    <name type="scientific">Vitis vinifera</name>
    <name type="common">Grape</name>
    <dbReference type="NCBI Taxonomy" id="29760"/>
    <lineage>
        <taxon>Eukaryota</taxon>
        <taxon>Viridiplantae</taxon>
        <taxon>Streptophyta</taxon>
        <taxon>Embryophyta</taxon>
        <taxon>Tracheophyta</taxon>
        <taxon>Spermatophyta</taxon>
        <taxon>Magnoliopsida</taxon>
        <taxon>eudicotyledons</taxon>
        <taxon>Gunneridae</taxon>
        <taxon>Pentapetalae</taxon>
        <taxon>rosids</taxon>
        <taxon>Vitales</taxon>
        <taxon>Vitaceae</taxon>
        <taxon>Viteae</taxon>
        <taxon>Vitis</taxon>
    </lineage>
</organism>
<comment type="caution">
    <text evidence="2">The sequence shown here is derived from an EMBL/GenBank/DDBJ whole genome shotgun (WGS) entry which is preliminary data.</text>
</comment>
<dbReference type="InterPro" id="IPR001810">
    <property type="entry name" value="F-box_dom"/>
</dbReference>
<protein>
    <recommendedName>
        <fullName evidence="1">F-box domain-containing protein</fullName>
    </recommendedName>
</protein>
<evidence type="ECO:0000313" key="2">
    <source>
        <dbReference type="EMBL" id="RVW14227.1"/>
    </source>
</evidence>
<gene>
    <name evidence="2" type="ORF">CK203_096935</name>
</gene>
<dbReference type="Proteomes" id="UP000288805">
    <property type="component" value="Unassembled WGS sequence"/>
</dbReference>
<dbReference type="EMBL" id="QGNW01002625">
    <property type="protein sequence ID" value="RVW14227.1"/>
    <property type="molecule type" value="Genomic_DNA"/>
</dbReference>
<dbReference type="PANTHER" id="PTHR31672:SF13">
    <property type="entry name" value="F-BOX PROTEIN CPR30-LIKE"/>
    <property type="match status" value="1"/>
</dbReference>
<dbReference type="InterPro" id="IPR050796">
    <property type="entry name" value="SCF_F-box_component"/>
</dbReference>
<dbReference type="SUPFAM" id="SSF81383">
    <property type="entry name" value="F-box domain"/>
    <property type="match status" value="1"/>
</dbReference>